<dbReference type="KEGG" id="dax:FDQ92_00385"/>
<evidence type="ECO:0000313" key="2">
    <source>
        <dbReference type="EMBL" id="QCQ20796.1"/>
    </source>
</evidence>
<dbReference type="Gene3D" id="1.10.3210.10">
    <property type="entry name" value="Hypothetical protein af1432"/>
    <property type="match status" value="1"/>
</dbReference>
<protein>
    <submittedName>
        <fullName evidence="2">HDOD domain-containing protein</fullName>
    </submittedName>
</protein>
<dbReference type="InterPro" id="IPR052340">
    <property type="entry name" value="RNase_Y/CdgJ"/>
</dbReference>
<evidence type="ECO:0000313" key="3">
    <source>
        <dbReference type="Proteomes" id="UP000298602"/>
    </source>
</evidence>
<dbReference type="PANTHER" id="PTHR33525">
    <property type="match status" value="1"/>
</dbReference>
<dbReference type="PROSITE" id="PS51833">
    <property type="entry name" value="HDOD"/>
    <property type="match status" value="1"/>
</dbReference>
<dbReference type="NCBIfam" id="TIGR00277">
    <property type="entry name" value="HDIG"/>
    <property type="match status" value="1"/>
</dbReference>
<gene>
    <name evidence="2" type="ORF">FDQ92_00385</name>
</gene>
<feature type="domain" description="HDOD" evidence="1">
    <location>
        <begin position="12"/>
        <end position="212"/>
    </location>
</feature>
<dbReference type="AlphaFoldDB" id="A0A4P8KZ37"/>
<name>A0A4P8KZ37_9BACT</name>
<evidence type="ECO:0000259" key="1">
    <source>
        <dbReference type="PROSITE" id="PS51833"/>
    </source>
</evidence>
<dbReference type="OrthoDB" id="9803649at2"/>
<accession>A0A4P8KZ37</accession>
<dbReference type="InterPro" id="IPR013976">
    <property type="entry name" value="HDOD"/>
</dbReference>
<reference evidence="2 3" key="1">
    <citation type="submission" date="2019-05" db="EMBL/GenBank/DDBJ databases">
        <title>The Complete Genome Sequence of the n-alkane-degrading Desulfoglaeba alkanexedens ALDC reveals multiple alkylsuccinate synthase gene clusters.</title>
        <authorList>
            <person name="Callaghan A.V."/>
            <person name="Davidova I.A."/>
            <person name="Duncan K.E."/>
            <person name="Morris B."/>
            <person name="McInerney M.J."/>
        </authorList>
    </citation>
    <scope>NUCLEOTIDE SEQUENCE [LARGE SCALE GENOMIC DNA]</scope>
    <source>
        <strain evidence="2 3">ALDC</strain>
    </source>
</reference>
<dbReference type="PANTHER" id="PTHR33525:SF3">
    <property type="entry name" value="RIBONUCLEASE Y"/>
    <property type="match status" value="1"/>
</dbReference>
<dbReference type="RefSeq" id="WP_137422766.1">
    <property type="nucleotide sequence ID" value="NZ_CP040098.1"/>
</dbReference>
<dbReference type="SMART" id="SM00471">
    <property type="entry name" value="HDc"/>
    <property type="match status" value="1"/>
</dbReference>
<dbReference type="CDD" id="cd00077">
    <property type="entry name" value="HDc"/>
    <property type="match status" value="1"/>
</dbReference>
<dbReference type="InterPro" id="IPR003607">
    <property type="entry name" value="HD/PDEase_dom"/>
</dbReference>
<organism evidence="2 3">
    <name type="scientific">Desulfoglaeba alkanexedens ALDC</name>
    <dbReference type="NCBI Taxonomy" id="980445"/>
    <lineage>
        <taxon>Bacteria</taxon>
        <taxon>Pseudomonadati</taxon>
        <taxon>Thermodesulfobacteriota</taxon>
        <taxon>Syntrophobacteria</taxon>
        <taxon>Syntrophobacterales</taxon>
        <taxon>Syntrophobacteraceae</taxon>
        <taxon>Desulfoglaeba</taxon>
    </lineage>
</organism>
<dbReference type="Proteomes" id="UP000298602">
    <property type="component" value="Chromosome"/>
</dbReference>
<dbReference type="InterPro" id="IPR006675">
    <property type="entry name" value="HDIG_dom"/>
</dbReference>
<dbReference type="EMBL" id="CP040098">
    <property type="protein sequence ID" value="QCQ20796.1"/>
    <property type="molecule type" value="Genomic_DNA"/>
</dbReference>
<reference evidence="2 3" key="2">
    <citation type="submission" date="2019-05" db="EMBL/GenBank/DDBJ databases">
        <authorList>
            <person name="Suflita J.M."/>
            <person name="Marks C.R."/>
        </authorList>
    </citation>
    <scope>NUCLEOTIDE SEQUENCE [LARGE SCALE GENOMIC DNA]</scope>
    <source>
        <strain evidence="2 3">ALDC</strain>
    </source>
</reference>
<proteinExistence type="predicted"/>
<dbReference type="Pfam" id="PF08668">
    <property type="entry name" value="HDOD"/>
    <property type="match status" value="1"/>
</dbReference>
<keyword evidence="3" id="KW-1185">Reference proteome</keyword>
<dbReference type="SUPFAM" id="SSF109604">
    <property type="entry name" value="HD-domain/PDEase-like"/>
    <property type="match status" value="1"/>
</dbReference>
<sequence>MHDAVIQALEHAPLLPETMIRLMEIIGNPRAEPGMLVRIVEEDPGLALQALHLCNSAYYSLPVEVTSIHHAVLLLGRETVAGIAMAAYLHGLIDSLARCRSSNLWLQGAKDHFLDVARAAQRLAAKAVDLGVPTGTAFTAGLLHDVGKLVLARLPEAMELRVRDLMERLDLPLVQAEEEALGAHHASVGFQLAERWGIPEVTADAILHHHDPLRSETAVGLLVYLADRAVRALDEPGLIDGSFKEPADGWVLNECGFSRDEVVAFTRQWAHAAGKPLP</sequence>